<protein>
    <recommendedName>
        <fullName evidence="13">tRNA-cytidine(32) 2-sulfurtransferase</fullName>
        <ecNumber evidence="13">2.8.1.-</ecNumber>
    </recommendedName>
    <alternativeName>
        <fullName evidence="13">Two-thiocytidine biosynthesis protein A</fullName>
    </alternativeName>
    <alternativeName>
        <fullName evidence="13">tRNA 2-thiocytidine biosynthesis protein TtcA</fullName>
    </alternativeName>
</protein>
<feature type="short sequence motif" description="PP-loop motif" evidence="13">
    <location>
        <begin position="51"/>
        <end position="56"/>
    </location>
</feature>
<dbReference type="InterPro" id="IPR014729">
    <property type="entry name" value="Rossmann-like_a/b/a_fold"/>
</dbReference>
<reference evidence="16" key="1">
    <citation type="journal article" date="2019" name="Int. J. Syst. Evol. Microbiol.">
        <title>The Global Catalogue of Microorganisms (GCM) 10K type strain sequencing project: providing services to taxonomists for standard genome sequencing and annotation.</title>
        <authorList>
            <consortium name="The Broad Institute Genomics Platform"/>
            <consortium name="The Broad Institute Genome Sequencing Center for Infectious Disease"/>
            <person name="Wu L."/>
            <person name="Ma J."/>
        </authorList>
    </citation>
    <scope>NUCLEOTIDE SEQUENCE [LARGE SCALE GENOMIC DNA]</scope>
    <source>
        <strain evidence="16">CCUG 61707</strain>
    </source>
</reference>
<comment type="caution">
    <text evidence="15">The sequence shown here is derived from an EMBL/GenBank/DDBJ whole genome shotgun (WGS) entry which is preliminary data.</text>
</comment>
<comment type="cofactor">
    <cofactor evidence="13">
        <name>Mg(2+)</name>
        <dbReference type="ChEBI" id="CHEBI:18420"/>
    </cofactor>
</comment>
<comment type="cofactor">
    <cofactor evidence="13">
        <name>[4Fe-4S] cluster</name>
        <dbReference type="ChEBI" id="CHEBI:49883"/>
    </cofactor>
    <text evidence="13">Binds 1 [4Fe-4S] cluster per subunit. The cluster is chelated by three Cys residues, the fourth Fe has a free coordination site that may bind a sulfur atom transferred from the persulfide of IscS.</text>
</comment>
<evidence type="ECO:0000313" key="16">
    <source>
        <dbReference type="Proteomes" id="UP001596996"/>
    </source>
</evidence>
<evidence type="ECO:0000256" key="8">
    <source>
        <dbReference type="ARBA" id="ARBA00022840"/>
    </source>
</evidence>
<feature type="binding site" evidence="13">
    <location>
        <position position="129"/>
    </location>
    <ligand>
        <name>[4Fe-4S] cluster</name>
        <dbReference type="ChEBI" id="CHEBI:49883"/>
    </ligand>
</feature>
<keyword evidence="7 13" id="KW-0547">Nucleotide-binding</keyword>
<keyword evidence="4 13" id="KW-0808">Transferase</keyword>
<feature type="binding site" evidence="13">
    <location>
        <position position="217"/>
    </location>
    <ligand>
        <name>[4Fe-4S] cluster</name>
        <dbReference type="ChEBI" id="CHEBI:49883"/>
    </ligand>
</feature>
<keyword evidence="8 13" id="KW-0067">ATP-binding</keyword>
<evidence type="ECO:0000256" key="6">
    <source>
        <dbReference type="ARBA" id="ARBA00022723"/>
    </source>
</evidence>
<comment type="subcellular location">
    <subcellularLocation>
        <location evidence="13">Cytoplasm</location>
    </subcellularLocation>
</comment>
<dbReference type="PIRSF" id="PIRSF004976">
    <property type="entry name" value="ATPase_YdaO"/>
    <property type="match status" value="1"/>
</dbReference>
<comment type="catalytic activity">
    <reaction evidence="13">
        <text>cytidine(32) in tRNA + S-sulfanyl-L-cysteinyl-[cysteine desulfurase] + AH2 + ATP = 2-thiocytidine(32) in tRNA + L-cysteinyl-[cysteine desulfurase] + A + AMP + diphosphate + H(+)</text>
        <dbReference type="Rhea" id="RHEA:57048"/>
        <dbReference type="Rhea" id="RHEA-COMP:10288"/>
        <dbReference type="Rhea" id="RHEA-COMP:12157"/>
        <dbReference type="Rhea" id="RHEA-COMP:12158"/>
        <dbReference type="Rhea" id="RHEA-COMP:14821"/>
        <dbReference type="ChEBI" id="CHEBI:13193"/>
        <dbReference type="ChEBI" id="CHEBI:15378"/>
        <dbReference type="ChEBI" id="CHEBI:17499"/>
        <dbReference type="ChEBI" id="CHEBI:29950"/>
        <dbReference type="ChEBI" id="CHEBI:30616"/>
        <dbReference type="ChEBI" id="CHEBI:33019"/>
        <dbReference type="ChEBI" id="CHEBI:61963"/>
        <dbReference type="ChEBI" id="CHEBI:82748"/>
        <dbReference type="ChEBI" id="CHEBI:141453"/>
        <dbReference type="ChEBI" id="CHEBI:456215"/>
    </reaction>
</comment>
<evidence type="ECO:0000259" key="14">
    <source>
        <dbReference type="Pfam" id="PF01171"/>
    </source>
</evidence>
<evidence type="ECO:0000256" key="4">
    <source>
        <dbReference type="ARBA" id="ARBA00022679"/>
    </source>
</evidence>
<evidence type="ECO:0000256" key="9">
    <source>
        <dbReference type="ARBA" id="ARBA00022842"/>
    </source>
</evidence>
<comment type="similarity">
    <text evidence="13">Belongs to the TtcA family.</text>
</comment>
<dbReference type="EC" id="2.8.1.-" evidence="13"/>
<accession>A0ABW3I8E7</accession>
<keyword evidence="9 13" id="KW-0460">Magnesium</keyword>
<evidence type="ECO:0000313" key="15">
    <source>
        <dbReference type="EMBL" id="MFD0965777.1"/>
    </source>
</evidence>
<keyword evidence="6 13" id="KW-0479">Metal-binding</keyword>
<evidence type="ECO:0000256" key="11">
    <source>
        <dbReference type="ARBA" id="ARBA00023004"/>
    </source>
</evidence>
<dbReference type="Proteomes" id="UP001596996">
    <property type="component" value="Unassembled WGS sequence"/>
</dbReference>
<keyword evidence="16" id="KW-1185">Reference proteome</keyword>
<feature type="binding site" evidence="13">
    <location>
        <position position="126"/>
    </location>
    <ligand>
        <name>[4Fe-4S] cluster</name>
        <dbReference type="ChEBI" id="CHEBI:49883"/>
    </ligand>
</feature>
<comment type="subunit">
    <text evidence="13">Homodimer.</text>
</comment>
<evidence type="ECO:0000256" key="10">
    <source>
        <dbReference type="ARBA" id="ARBA00022884"/>
    </source>
</evidence>
<comment type="pathway">
    <text evidence="13">tRNA modification.</text>
</comment>
<evidence type="ECO:0000256" key="5">
    <source>
        <dbReference type="ARBA" id="ARBA00022694"/>
    </source>
</evidence>
<sequence length="315" mass="36168">MMKTIIAQTEKEKKQSYHFNKLQKRLRRNVGNAIADFNMIEQGDKVMVCLSGGKDSYTLLDILLNLRLNAPIHFDIVAVNLDQKQPNFPAHILPNYLKSIGVDYKIVEENTYGIVKEKIPEGKTTCSLCSRLRRGILYRTATELGATKIALGHHRDDMLETLFLNMFYGGKLKSMPPKLVSDDGKQIVIRPLVYCKEKEIEKYAIAKDFPIIPCNLCGSQPNLQRQVVKEMLRKWDRQYPGRIETMFSALQNVVPSHLCDATLFDFKSIRKDQMMDGIEGDIAFDKLEFDSVPTNQEETPFDFTENDLIQIREVK</sequence>
<gene>
    <name evidence="13 15" type="primary">ttcA</name>
    <name evidence="15" type="ORF">ACFQ02_02765</name>
</gene>
<dbReference type="Pfam" id="PF01171">
    <property type="entry name" value="ATP_bind_3"/>
    <property type="match status" value="1"/>
</dbReference>
<keyword evidence="2 13" id="KW-0963">Cytoplasm</keyword>
<dbReference type="RefSeq" id="WP_380819577.1">
    <property type="nucleotide sequence ID" value="NZ_JBHTJN010000008.1"/>
</dbReference>
<feature type="domain" description="tRNA(Ile)-lysidine/2-thiocytidine synthase N-terminal" evidence="14">
    <location>
        <begin position="45"/>
        <end position="208"/>
    </location>
</feature>
<dbReference type="CDD" id="cd24138">
    <property type="entry name" value="TtcA-like"/>
    <property type="match status" value="1"/>
</dbReference>
<dbReference type="EMBL" id="JBHTJN010000008">
    <property type="protein sequence ID" value="MFD0965777.1"/>
    <property type="molecule type" value="Genomic_DNA"/>
</dbReference>
<dbReference type="InterPro" id="IPR011063">
    <property type="entry name" value="TilS/TtcA_N"/>
</dbReference>
<evidence type="ECO:0000256" key="7">
    <source>
        <dbReference type="ARBA" id="ARBA00022741"/>
    </source>
</evidence>
<comment type="miscellaneous">
    <text evidence="13">The thiolation reaction likely consists of two steps: a first activation step by ATP to form an adenylated intermediate of the target base of tRNA, and a second nucleophilic substitution step of the sulfur (S) atom supplied by the hydrosulfide attached to the Fe-S cluster.</text>
</comment>
<name>A0ABW3I8E7_9PAST</name>
<dbReference type="InterPro" id="IPR012089">
    <property type="entry name" value="tRNA_Cyd_32_2_STrfase"/>
</dbReference>
<evidence type="ECO:0000256" key="3">
    <source>
        <dbReference type="ARBA" id="ARBA00022555"/>
    </source>
</evidence>
<dbReference type="GO" id="GO:0016740">
    <property type="term" value="F:transferase activity"/>
    <property type="evidence" value="ECO:0007669"/>
    <property type="project" value="UniProtKB-KW"/>
</dbReference>
<keyword evidence="10 13" id="KW-0694">RNA-binding</keyword>
<proteinExistence type="inferred from homology"/>
<dbReference type="PANTHER" id="PTHR43686">
    <property type="entry name" value="SULFURTRANSFERASE-RELATED"/>
    <property type="match status" value="1"/>
</dbReference>
<evidence type="ECO:0000256" key="2">
    <source>
        <dbReference type="ARBA" id="ARBA00022490"/>
    </source>
</evidence>
<dbReference type="PANTHER" id="PTHR43686:SF1">
    <property type="entry name" value="AMINOTRAN_5 DOMAIN-CONTAINING PROTEIN"/>
    <property type="match status" value="1"/>
</dbReference>
<evidence type="ECO:0000256" key="12">
    <source>
        <dbReference type="ARBA" id="ARBA00023014"/>
    </source>
</evidence>
<keyword evidence="3 13" id="KW-0820">tRNA-binding</keyword>
<evidence type="ECO:0000256" key="1">
    <source>
        <dbReference type="ARBA" id="ARBA00022485"/>
    </source>
</evidence>
<dbReference type="NCBIfam" id="NF007972">
    <property type="entry name" value="PRK10696.1"/>
    <property type="match status" value="1"/>
</dbReference>
<keyword evidence="1 13" id="KW-0004">4Fe-4S</keyword>
<keyword evidence="12 13" id="KW-0411">Iron-sulfur</keyword>
<organism evidence="15 16">
    <name type="scientific">Seminibacterium arietis</name>
    <dbReference type="NCBI Taxonomy" id="1173502"/>
    <lineage>
        <taxon>Bacteria</taxon>
        <taxon>Pseudomonadati</taxon>
        <taxon>Pseudomonadota</taxon>
        <taxon>Gammaproteobacteria</taxon>
        <taxon>Pasteurellales</taxon>
        <taxon>Pasteurellaceae</taxon>
        <taxon>Seminibacterium</taxon>
    </lineage>
</organism>
<dbReference type="SUPFAM" id="SSF52402">
    <property type="entry name" value="Adenine nucleotide alpha hydrolases-like"/>
    <property type="match status" value="1"/>
</dbReference>
<dbReference type="Gene3D" id="3.40.50.620">
    <property type="entry name" value="HUPs"/>
    <property type="match status" value="1"/>
</dbReference>
<keyword evidence="11 13" id="KW-0408">Iron</keyword>
<keyword evidence="5 13" id="KW-0819">tRNA processing</keyword>
<comment type="function">
    <text evidence="13">Catalyzes the ATP-dependent 2-thiolation of cytidine in position 32 of tRNA, to form 2-thiocytidine (s(2)C32). The sulfur atoms are provided by the cysteine/cysteine desulfurase (IscS) system.</text>
</comment>
<dbReference type="InterPro" id="IPR035107">
    <property type="entry name" value="tRNA_thiolation_TtcA_Ctu1"/>
</dbReference>
<evidence type="ECO:0000256" key="13">
    <source>
        <dbReference type="HAMAP-Rule" id="MF_01850"/>
    </source>
</evidence>
<dbReference type="HAMAP" id="MF_01850">
    <property type="entry name" value="TtcA"/>
    <property type="match status" value="1"/>
</dbReference>